<name>A0A1M5CFJ2_9BACT</name>
<evidence type="ECO:0000313" key="2">
    <source>
        <dbReference type="EMBL" id="SHF53460.1"/>
    </source>
</evidence>
<evidence type="ECO:0000313" key="3">
    <source>
        <dbReference type="Proteomes" id="UP000184480"/>
    </source>
</evidence>
<dbReference type="AlphaFoldDB" id="A0A1M5CFJ2"/>
<dbReference type="GO" id="GO:0004721">
    <property type="term" value="F:phosphoprotein phosphatase activity"/>
    <property type="evidence" value="ECO:0007669"/>
    <property type="project" value="InterPro"/>
</dbReference>
<dbReference type="InterPro" id="IPR029021">
    <property type="entry name" value="Prot-tyrosine_phosphatase-like"/>
</dbReference>
<reference evidence="3" key="1">
    <citation type="submission" date="2016-11" db="EMBL/GenBank/DDBJ databases">
        <authorList>
            <person name="Varghese N."/>
            <person name="Submissions S."/>
        </authorList>
    </citation>
    <scope>NUCLEOTIDE SEQUENCE [LARGE SCALE GENOMIC DNA]</scope>
    <source>
        <strain evidence="3">DSM 27370</strain>
    </source>
</reference>
<evidence type="ECO:0000256" key="1">
    <source>
        <dbReference type="ARBA" id="ARBA00009580"/>
    </source>
</evidence>
<dbReference type="Pfam" id="PF13350">
    <property type="entry name" value="Y_phosphatase3"/>
    <property type="match status" value="1"/>
</dbReference>
<dbReference type="SUPFAM" id="SSF52799">
    <property type="entry name" value="(Phosphotyrosine protein) phosphatases II"/>
    <property type="match status" value="1"/>
</dbReference>
<organism evidence="2 3">
    <name type="scientific">Dysgonomonas macrotermitis</name>
    <dbReference type="NCBI Taxonomy" id="1346286"/>
    <lineage>
        <taxon>Bacteria</taxon>
        <taxon>Pseudomonadati</taxon>
        <taxon>Bacteroidota</taxon>
        <taxon>Bacteroidia</taxon>
        <taxon>Bacteroidales</taxon>
        <taxon>Dysgonomonadaceae</taxon>
        <taxon>Dysgonomonas</taxon>
    </lineage>
</organism>
<dbReference type="EMBL" id="FQUC01000007">
    <property type="protein sequence ID" value="SHF53460.1"/>
    <property type="molecule type" value="Genomic_DNA"/>
</dbReference>
<gene>
    <name evidence="2" type="ORF">SAMN05444362_107152</name>
</gene>
<dbReference type="InterPro" id="IPR026893">
    <property type="entry name" value="Tyr/Ser_Pase_IphP-type"/>
</dbReference>
<dbReference type="PROSITE" id="PS51257">
    <property type="entry name" value="PROKAR_LIPOPROTEIN"/>
    <property type="match status" value="1"/>
</dbReference>
<accession>A0A1M5CFJ2</accession>
<dbReference type="STRING" id="1346286.SAMN05444362_107152"/>
<comment type="similarity">
    <text evidence="1">Belongs to the protein-tyrosine phosphatase family.</text>
</comment>
<dbReference type="Proteomes" id="UP000184480">
    <property type="component" value="Unassembled WGS sequence"/>
</dbReference>
<proteinExistence type="inferred from homology"/>
<dbReference type="PANTHER" id="PTHR31126:SF1">
    <property type="entry name" value="TYROSINE SPECIFIC PROTEIN PHOSPHATASES DOMAIN-CONTAINING PROTEIN"/>
    <property type="match status" value="1"/>
</dbReference>
<keyword evidence="3" id="KW-1185">Reference proteome</keyword>
<sequence length="361" mass="41436">MNRIVVKIKDIAITKLLFISSLLVSSGCSKQPEISFSCDRDNVGNYVLRWEVSPRDAAKKIKIYMSDDDSVFNEPPLLEADINDYVANIPATDSVSRKFFKLRVNDTYSPVISNHYFRMDNLQNFRDIGGYFTSDGRQIKWGKLYRSGDFSALSSKDYQTLNALGIRTVVDFRETEEHESSPDLFRGQQMISIPIASGNRSYIRERVLDGSFYRGDAIVFTQDMYKILIQHYSDEYAEFFDLLCDESNYPVVFHGYLGKDRTGLASYFLLRALGVPDDTNVDDYLFSNSCISEQQVIGEARFLPERMQEAATVICKADLSYLDYAKTWMISLNGSVDEYMVHRLGLTQAKREKLRQILLYP</sequence>
<dbReference type="Gene3D" id="3.90.190.10">
    <property type="entry name" value="Protein tyrosine phosphatase superfamily"/>
    <property type="match status" value="1"/>
</dbReference>
<dbReference type="PANTHER" id="PTHR31126">
    <property type="entry name" value="TYROSINE-PROTEIN PHOSPHATASE"/>
    <property type="match status" value="1"/>
</dbReference>
<protein>
    <submittedName>
        <fullName evidence="2">Protein-tyrosine phosphatase</fullName>
    </submittedName>
</protein>